<dbReference type="OrthoDB" id="3637581at2"/>
<evidence type="ECO:0000313" key="2">
    <source>
        <dbReference type="EMBL" id="PXY24154.1"/>
    </source>
</evidence>
<organism evidence="2 3">
    <name type="scientific">Prauserella flavalba</name>
    <dbReference type="NCBI Taxonomy" id="1477506"/>
    <lineage>
        <taxon>Bacteria</taxon>
        <taxon>Bacillati</taxon>
        <taxon>Actinomycetota</taxon>
        <taxon>Actinomycetes</taxon>
        <taxon>Pseudonocardiales</taxon>
        <taxon>Pseudonocardiaceae</taxon>
        <taxon>Prauserella</taxon>
    </lineage>
</organism>
<evidence type="ECO:0000256" key="1">
    <source>
        <dbReference type="SAM" id="Phobius"/>
    </source>
</evidence>
<protein>
    <submittedName>
        <fullName evidence="2">Uncharacterized protein</fullName>
    </submittedName>
</protein>
<keyword evidence="1" id="KW-0812">Transmembrane</keyword>
<keyword evidence="3" id="KW-1185">Reference proteome</keyword>
<keyword evidence="1" id="KW-1133">Transmembrane helix</keyword>
<dbReference type="Proteomes" id="UP000247892">
    <property type="component" value="Unassembled WGS sequence"/>
</dbReference>
<feature type="transmembrane region" description="Helical" evidence="1">
    <location>
        <begin position="132"/>
        <end position="153"/>
    </location>
</feature>
<feature type="transmembrane region" description="Helical" evidence="1">
    <location>
        <begin position="60"/>
        <end position="80"/>
    </location>
</feature>
<comment type="caution">
    <text evidence="2">The sequence shown here is derived from an EMBL/GenBank/DDBJ whole genome shotgun (WGS) entry which is preliminary data.</text>
</comment>
<name>A0A318LDR2_9PSEU</name>
<feature type="transmembrane region" description="Helical" evidence="1">
    <location>
        <begin position="92"/>
        <end position="112"/>
    </location>
</feature>
<dbReference type="EMBL" id="MASU01000013">
    <property type="protein sequence ID" value="PXY24154.1"/>
    <property type="molecule type" value="Genomic_DNA"/>
</dbReference>
<accession>A0A318LDR2</accession>
<reference evidence="2 3" key="1">
    <citation type="submission" date="2016-07" db="EMBL/GenBank/DDBJ databases">
        <title>Draft genome sequence of Prauserella sp. YIM 121212, isolated from alkaline soil.</title>
        <authorList>
            <person name="Ruckert C."/>
            <person name="Albersmeier A."/>
            <person name="Jiang C.-L."/>
            <person name="Jiang Y."/>
            <person name="Kalinowski J."/>
            <person name="Schneider O."/>
            <person name="Winkler A."/>
            <person name="Zotchev S.B."/>
        </authorList>
    </citation>
    <scope>NUCLEOTIDE SEQUENCE [LARGE SCALE GENOMIC DNA]</scope>
    <source>
        <strain evidence="2 3">YIM 121212</strain>
    </source>
</reference>
<evidence type="ECO:0000313" key="3">
    <source>
        <dbReference type="Proteomes" id="UP000247892"/>
    </source>
</evidence>
<gene>
    <name evidence="2" type="ORF">BA062_28335</name>
</gene>
<sequence length="172" mass="18311">MIALSRVTWREWLGLGAGLLALVTLFLPWTVLSADNPEVQAALSSLPGGDVSRSAWNSTFFAWFPPLLLLLTGLAVAAFGRVPSARTGGLPHLWLVASAVALVSFVLGWVLIDWQFGGEERALLAESGVSVAAGLGRWLAALAVAASLVAAILDLRAARTELRKPHKPQRPR</sequence>
<keyword evidence="1" id="KW-0472">Membrane</keyword>
<proteinExistence type="predicted"/>
<dbReference type="AlphaFoldDB" id="A0A318LDR2"/>